<reference evidence="1 2" key="1">
    <citation type="submission" date="2016-12" db="EMBL/GenBank/DDBJ databases">
        <authorList>
            <person name="Song W.-J."/>
            <person name="Kurnit D.M."/>
        </authorList>
    </citation>
    <scope>NUCLEOTIDE SEQUENCE [LARGE SCALE GENOMIC DNA]</scope>
    <source>
        <strain evidence="1 2">DSM 43162</strain>
    </source>
</reference>
<evidence type="ECO:0000313" key="1">
    <source>
        <dbReference type="EMBL" id="SHN48862.1"/>
    </source>
</evidence>
<protein>
    <submittedName>
        <fullName evidence="1">Uncharacterized protein</fullName>
    </submittedName>
</protein>
<gene>
    <name evidence="1" type="ORF">SAMN05660350_00017</name>
</gene>
<organism evidence="1 2">
    <name type="scientific">Geodermatophilus obscurus</name>
    <dbReference type="NCBI Taxonomy" id="1861"/>
    <lineage>
        <taxon>Bacteria</taxon>
        <taxon>Bacillati</taxon>
        <taxon>Actinomycetota</taxon>
        <taxon>Actinomycetes</taxon>
        <taxon>Geodermatophilales</taxon>
        <taxon>Geodermatophilaceae</taxon>
        <taxon>Geodermatophilus</taxon>
    </lineage>
</organism>
<dbReference type="EMBL" id="FRDM01000001">
    <property type="protein sequence ID" value="SHN48862.1"/>
    <property type="molecule type" value="Genomic_DNA"/>
</dbReference>
<dbReference type="AlphaFoldDB" id="A0A1M7RRV8"/>
<accession>A0A1M7RRV8</accession>
<dbReference type="Proteomes" id="UP000184428">
    <property type="component" value="Unassembled WGS sequence"/>
</dbReference>
<name>A0A1M7RRV8_9ACTN</name>
<proteinExistence type="predicted"/>
<sequence>MPYVLPPANDTVAIIDRLGFVAWRSTRESEMVQCGNSFDLVHGAE</sequence>
<evidence type="ECO:0000313" key="2">
    <source>
        <dbReference type="Proteomes" id="UP000184428"/>
    </source>
</evidence>